<evidence type="ECO:0000313" key="4">
    <source>
        <dbReference type="Proteomes" id="UP000614410"/>
    </source>
</evidence>
<reference evidence="3 4" key="1">
    <citation type="submission" date="2020-10" db="EMBL/GenBank/DDBJ databases">
        <title>Ca. Dormibacterota MAGs.</title>
        <authorList>
            <person name="Montgomery K."/>
        </authorList>
    </citation>
    <scope>NUCLEOTIDE SEQUENCE [LARGE SCALE GENOMIC DNA]</scope>
    <source>
        <strain evidence="3">Mitchell_Peninsula_5</strain>
    </source>
</reference>
<accession>A0A934NFB3</accession>
<evidence type="ECO:0000256" key="2">
    <source>
        <dbReference type="SAM" id="Phobius"/>
    </source>
</evidence>
<dbReference type="EMBL" id="JAEKNN010000012">
    <property type="protein sequence ID" value="MBJ7608390.1"/>
    <property type="molecule type" value="Genomic_DNA"/>
</dbReference>
<evidence type="ECO:0000313" key="3">
    <source>
        <dbReference type="EMBL" id="MBJ7608390.1"/>
    </source>
</evidence>
<dbReference type="AlphaFoldDB" id="A0A934NFB3"/>
<organism evidence="3 4">
    <name type="scientific">Candidatus Amunia macphersoniae</name>
    <dbReference type="NCBI Taxonomy" id="3127014"/>
    <lineage>
        <taxon>Bacteria</taxon>
        <taxon>Bacillati</taxon>
        <taxon>Candidatus Dormiibacterota</taxon>
        <taxon>Candidatus Dormibacteria</taxon>
        <taxon>Candidatus Aeolococcales</taxon>
        <taxon>Candidatus Aeolococcaceae</taxon>
        <taxon>Candidatus Amunia</taxon>
    </lineage>
</organism>
<sequence>MTRPVPTAFRPLGVQPPRRRFIAPAAVRLAQVCLVTRITSFAGLVLTAGINAPSSSLTLPGWHTVTLPGGALLNTLAGWVLAGSVFEAAMVLRLGTLRSGSRRLVLLVEAVVIAATGVYAAAGFKVALVPMVAAIAAIVLLRLDHVRHSFQRAHAERRLIGRRDISSVVFDGYAFSDPGASKPAQEVGYRRGIDYPRRNDGDPEMSRA</sequence>
<keyword evidence="2" id="KW-0812">Transmembrane</keyword>
<feature type="transmembrane region" description="Helical" evidence="2">
    <location>
        <begin position="104"/>
        <end position="121"/>
    </location>
</feature>
<feature type="transmembrane region" description="Helical" evidence="2">
    <location>
        <begin position="70"/>
        <end position="92"/>
    </location>
</feature>
<feature type="transmembrane region" description="Helical" evidence="2">
    <location>
        <begin position="21"/>
        <end position="50"/>
    </location>
</feature>
<gene>
    <name evidence="3" type="ORF">JF887_03015</name>
</gene>
<protein>
    <submittedName>
        <fullName evidence="3">Uncharacterized protein</fullName>
    </submittedName>
</protein>
<evidence type="ECO:0000256" key="1">
    <source>
        <dbReference type="SAM" id="MobiDB-lite"/>
    </source>
</evidence>
<comment type="caution">
    <text evidence="3">The sequence shown here is derived from an EMBL/GenBank/DDBJ whole genome shotgun (WGS) entry which is preliminary data.</text>
</comment>
<proteinExistence type="predicted"/>
<feature type="transmembrane region" description="Helical" evidence="2">
    <location>
        <begin position="127"/>
        <end position="143"/>
    </location>
</feature>
<feature type="compositionally biased region" description="Basic and acidic residues" evidence="1">
    <location>
        <begin position="188"/>
        <end position="208"/>
    </location>
</feature>
<keyword evidence="2" id="KW-1133">Transmembrane helix</keyword>
<name>A0A934NFB3_9BACT</name>
<feature type="region of interest" description="Disordered" evidence="1">
    <location>
        <begin position="178"/>
        <end position="208"/>
    </location>
</feature>
<dbReference type="Proteomes" id="UP000614410">
    <property type="component" value="Unassembled WGS sequence"/>
</dbReference>
<keyword evidence="2" id="KW-0472">Membrane</keyword>